<dbReference type="InterPro" id="IPR050149">
    <property type="entry name" value="Collagen_superfamily"/>
</dbReference>
<dbReference type="SMART" id="SM00137">
    <property type="entry name" value="MAM"/>
    <property type="match status" value="1"/>
</dbReference>
<evidence type="ECO:0000256" key="2">
    <source>
        <dbReference type="SAM" id="Phobius"/>
    </source>
</evidence>
<feature type="domain" description="MAM" evidence="3">
    <location>
        <begin position="67"/>
        <end position="230"/>
    </location>
</feature>
<dbReference type="GO" id="GO:0005615">
    <property type="term" value="C:extracellular space"/>
    <property type="evidence" value="ECO:0007669"/>
    <property type="project" value="TreeGrafter"/>
</dbReference>
<dbReference type="GO" id="GO:0031012">
    <property type="term" value="C:extracellular matrix"/>
    <property type="evidence" value="ECO:0007669"/>
    <property type="project" value="TreeGrafter"/>
</dbReference>
<feature type="transmembrane region" description="Helical" evidence="2">
    <location>
        <begin position="47"/>
        <end position="65"/>
    </location>
</feature>
<feature type="compositionally biased region" description="Low complexity" evidence="1">
    <location>
        <begin position="498"/>
        <end position="510"/>
    </location>
</feature>
<keyword evidence="2" id="KW-1133">Transmembrane helix</keyword>
<dbReference type="EMBL" id="CAADFK010000106">
    <property type="protein sequence ID" value="VFK16950.1"/>
    <property type="molecule type" value="Genomic_DNA"/>
</dbReference>
<feature type="compositionally biased region" description="Basic and acidic residues" evidence="1">
    <location>
        <begin position="523"/>
        <end position="532"/>
    </location>
</feature>
<dbReference type="Gene3D" id="2.60.120.200">
    <property type="match status" value="1"/>
</dbReference>
<protein>
    <submittedName>
        <fullName evidence="4">MAM domain-containing protein, meprin/A5/mu</fullName>
    </submittedName>
</protein>
<dbReference type="PROSITE" id="PS50060">
    <property type="entry name" value="MAM_2"/>
    <property type="match status" value="1"/>
</dbReference>
<dbReference type="CDD" id="cd06263">
    <property type="entry name" value="MAM"/>
    <property type="match status" value="1"/>
</dbReference>
<dbReference type="InterPro" id="IPR013320">
    <property type="entry name" value="ConA-like_dom_sf"/>
</dbReference>
<dbReference type="InterPro" id="IPR008160">
    <property type="entry name" value="Collagen"/>
</dbReference>
<dbReference type="GO" id="GO:0016020">
    <property type="term" value="C:membrane"/>
    <property type="evidence" value="ECO:0007669"/>
    <property type="project" value="InterPro"/>
</dbReference>
<evidence type="ECO:0000259" key="3">
    <source>
        <dbReference type="PROSITE" id="PS50060"/>
    </source>
</evidence>
<evidence type="ECO:0000256" key="1">
    <source>
        <dbReference type="SAM" id="MobiDB-lite"/>
    </source>
</evidence>
<proteinExistence type="predicted"/>
<sequence>MTTTISGDTMQIRRLRLHGAATHRVNSAKSATQGDSKMNKSISLRPSMPFAVLLLMLGAAPAYALQHKLDFESGLGGWSAIKDTSYFNWARWRGGTHSGHTGPASAHEGSYYLYLEASRNHPARTAYLQSPEFGADLESISFYYHMYGAHMGTLTLEGFDGSNWTTLWTTTGESHKRHKAPWTSKEINLAGRGLKRLRFQGTTIDNRKSSQYRGDMAIDYVLVITGEIPPGDNWRKTQSGAGIYYGIYYAPGNVGIGDTQPKADLSILGNLSKPLTGRVTVPANSTDVTGVGTQFTRELTVGDSLRIGDEVFIITEISGNTELAIDTAHTVGVLNATAYTDSNLLSVETGAETSALLVDRSGNVGIGVANPAARLDVAGGVRVGGEMICDAKREGTIRYNDAGDEIEFCDGSAWSRVEGPEGPKGEQGPAGAQGPRGLQGPKGNTGATGSQGPKGDKGDIGLQGLKGDKGDTGTTGPQGAKGNKGDTGPTGPQGPKGDQGPAGAQGLQGPKGDKGDPGLQGLKGDEGDKGDTGDAFWSQSGGDISYIGNVGIGTTSPTEKLDVNGDINARGSIGFKDVNGNSKAELFLKTGNNGSASCGVFCAGSQWGKVGACIASISMDDSYYNSYECNETAGHAVWCICVAPH</sequence>
<keyword evidence="2" id="KW-0812">Transmembrane</keyword>
<evidence type="ECO:0000313" key="4">
    <source>
        <dbReference type="EMBL" id="VFK16950.1"/>
    </source>
</evidence>
<accession>A0A450WIU0</accession>
<keyword evidence="2" id="KW-0472">Membrane</keyword>
<reference evidence="4" key="1">
    <citation type="submission" date="2019-02" db="EMBL/GenBank/DDBJ databases">
        <authorList>
            <person name="Gruber-Vodicka R. H."/>
            <person name="Seah K. B. B."/>
        </authorList>
    </citation>
    <scope>NUCLEOTIDE SEQUENCE</scope>
    <source>
        <strain evidence="4">BECK_S313</strain>
    </source>
</reference>
<dbReference type="InterPro" id="IPR000998">
    <property type="entry name" value="MAM_dom"/>
</dbReference>
<dbReference type="PANTHER" id="PTHR24023:SF1082">
    <property type="entry name" value="COLLAGEN TRIPLE HELIX REPEAT"/>
    <property type="match status" value="1"/>
</dbReference>
<feature type="compositionally biased region" description="Low complexity" evidence="1">
    <location>
        <begin position="426"/>
        <end position="441"/>
    </location>
</feature>
<organism evidence="4">
    <name type="scientific">Candidatus Kentrum sp. LPFa</name>
    <dbReference type="NCBI Taxonomy" id="2126335"/>
    <lineage>
        <taxon>Bacteria</taxon>
        <taxon>Pseudomonadati</taxon>
        <taxon>Pseudomonadota</taxon>
        <taxon>Gammaproteobacteria</taxon>
        <taxon>Candidatus Kentrum</taxon>
    </lineage>
</organism>
<gene>
    <name evidence="4" type="ORF">BECKLPF1236B_GA0070989_11066</name>
</gene>
<name>A0A450WIU0_9GAMM</name>
<dbReference type="Pfam" id="PF00629">
    <property type="entry name" value="MAM"/>
    <property type="match status" value="1"/>
</dbReference>
<dbReference type="SUPFAM" id="SSF49899">
    <property type="entry name" value="Concanavalin A-like lectins/glucanases"/>
    <property type="match status" value="1"/>
</dbReference>
<feature type="region of interest" description="Disordered" evidence="1">
    <location>
        <begin position="414"/>
        <end position="538"/>
    </location>
</feature>
<dbReference type="AlphaFoldDB" id="A0A450WIU0"/>
<dbReference type="Pfam" id="PF01391">
    <property type="entry name" value="Collagen"/>
    <property type="match status" value="1"/>
</dbReference>
<dbReference type="PANTHER" id="PTHR24023">
    <property type="entry name" value="COLLAGEN ALPHA"/>
    <property type="match status" value="1"/>
</dbReference>